<dbReference type="RefSeq" id="WP_272750930.1">
    <property type="nucleotide sequence ID" value="NZ_JAQQLF010000005.1"/>
</dbReference>
<keyword evidence="6 13" id="KW-0560">Oxidoreductase</keyword>
<evidence type="ECO:0000256" key="4">
    <source>
        <dbReference type="ARBA" id="ARBA00022832"/>
    </source>
</evidence>
<evidence type="ECO:0000313" key="14">
    <source>
        <dbReference type="Proteomes" id="UP001219956"/>
    </source>
</evidence>
<evidence type="ECO:0000256" key="10">
    <source>
        <dbReference type="SAM" id="Phobius"/>
    </source>
</evidence>
<evidence type="ECO:0000256" key="3">
    <source>
        <dbReference type="ARBA" id="ARBA00022692"/>
    </source>
</evidence>
<keyword evidence="5 10" id="KW-1133">Transmembrane helix</keyword>
<accession>A0ABT5IVI7</accession>
<protein>
    <submittedName>
        <fullName evidence="13">Fatty acid desaturase</fullName>
        <ecNumber evidence="13">1.14.19.-</ecNumber>
    </submittedName>
</protein>
<keyword evidence="9 10" id="KW-0472">Membrane</keyword>
<feature type="domain" description="Fatty acid desaturase" evidence="11">
    <location>
        <begin position="12"/>
        <end position="214"/>
    </location>
</feature>
<evidence type="ECO:0000256" key="8">
    <source>
        <dbReference type="ARBA" id="ARBA00023098"/>
    </source>
</evidence>
<comment type="caution">
    <text evidence="13">The sequence shown here is derived from an EMBL/GenBank/DDBJ whole genome shotgun (WGS) entry which is preliminary data.</text>
</comment>
<dbReference type="EC" id="1.14.19.-" evidence="13"/>
<keyword evidence="8" id="KW-0443">Lipid metabolism</keyword>
<name>A0ABT5IVI7_9NEIS</name>
<keyword evidence="14" id="KW-1185">Reference proteome</keyword>
<proteinExistence type="inferred from homology"/>
<keyword evidence="3 10" id="KW-0812">Transmembrane</keyword>
<feature type="domain" description="Transposase IS204/IS1001/IS1096/IS1165 DDE" evidence="12">
    <location>
        <begin position="268"/>
        <end position="389"/>
    </location>
</feature>
<dbReference type="GO" id="GO:0016491">
    <property type="term" value="F:oxidoreductase activity"/>
    <property type="evidence" value="ECO:0007669"/>
    <property type="project" value="UniProtKB-KW"/>
</dbReference>
<evidence type="ECO:0000313" key="13">
    <source>
        <dbReference type="EMBL" id="MDC7716533.1"/>
    </source>
</evidence>
<evidence type="ECO:0000256" key="6">
    <source>
        <dbReference type="ARBA" id="ARBA00023002"/>
    </source>
</evidence>
<evidence type="ECO:0000259" key="11">
    <source>
        <dbReference type="Pfam" id="PF00487"/>
    </source>
</evidence>
<keyword evidence="4" id="KW-0276">Fatty acid metabolism</keyword>
<dbReference type="Pfam" id="PF01610">
    <property type="entry name" value="DDE_Tnp_ISL3"/>
    <property type="match status" value="1"/>
</dbReference>
<dbReference type="Pfam" id="PF00487">
    <property type="entry name" value="FA_desaturase"/>
    <property type="match status" value="1"/>
</dbReference>
<dbReference type="PANTHER" id="PTHR11351:SF33">
    <property type="entry name" value="DELTA-9 FATTY ACID DESATURASE, DESA"/>
    <property type="match status" value="1"/>
</dbReference>
<dbReference type="InterPro" id="IPR015876">
    <property type="entry name" value="Acyl-CoA_DS"/>
</dbReference>
<evidence type="ECO:0000259" key="12">
    <source>
        <dbReference type="Pfam" id="PF01610"/>
    </source>
</evidence>
<evidence type="ECO:0000256" key="5">
    <source>
        <dbReference type="ARBA" id="ARBA00022989"/>
    </source>
</evidence>
<dbReference type="EMBL" id="JAQQLF010000005">
    <property type="protein sequence ID" value="MDC7716533.1"/>
    <property type="molecule type" value="Genomic_DNA"/>
</dbReference>
<feature type="transmembrane region" description="Helical" evidence="10">
    <location>
        <begin position="138"/>
        <end position="158"/>
    </location>
</feature>
<comment type="similarity">
    <text evidence="2">Belongs to the fatty acid desaturase type 2 family.</text>
</comment>
<dbReference type="CDD" id="cd03505">
    <property type="entry name" value="Delta9-FADS-like"/>
    <property type="match status" value="1"/>
</dbReference>
<dbReference type="Proteomes" id="UP001219956">
    <property type="component" value="Unassembled WGS sequence"/>
</dbReference>
<evidence type="ECO:0000256" key="2">
    <source>
        <dbReference type="ARBA" id="ARBA00008749"/>
    </source>
</evidence>
<dbReference type="PANTHER" id="PTHR11351">
    <property type="entry name" value="ACYL-COA DESATURASE"/>
    <property type="match status" value="1"/>
</dbReference>
<sequence length="393" mass="44881">MEWLNGLIDLPWWGYIVVALVLTHITIASVTIFLHRHQAHRALDLHPIPSHFFRFWLWLTTGQVTKEWAAIHRKHHARCETAEDPHSPQVLGIDKVLWQGAELYRTACQDRSIMEKFGHGTPDDWLERHVYTGQTGKGILLMLVIDLVLFGAAGLAIWAVQMAWIPFFAAGVINGIGHYWGYRNFENEDASTNIVPWGILIGGEELHNNHHTFGTSAKLSYKWFEFDIGWMYIRIMEILGLAKVRKVAPRLVQTAANPQLDLDQLQAIIANRYAVAARYARELKDVYRAEAAKIQLPELGNTDLARKMKVWLKQDAKDTPMAERAQLAAVLAKSQVLNTVYSMRQELTRLWERSSLSRDELLKELQDWCNRAEASGIESLQRFAQSLRTAAVA</sequence>
<feature type="transmembrane region" description="Helical" evidence="10">
    <location>
        <begin position="12"/>
        <end position="34"/>
    </location>
</feature>
<dbReference type="InterPro" id="IPR005804">
    <property type="entry name" value="FA_desaturase_dom"/>
</dbReference>
<evidence type="ECO:0000256" key="7">
    <source>
        <dbReference type="ARBA" id="ARBA00023004"/>
    </source>
</evidence>
<keyword evidence="7" id="KW-0408">Iron</keyword>
<evidence type="ECO:0000256" key="9">
    <source>
        <dbReference type="ARBA" id="ARBA00023136"/>
    </source>
</evidence>
<gene>
    <name evidence="13" type="ORF">PQU95_04785</name>
</gene>
<evidence type="ECO:0000256" key="1">
    <source>
        <dbReference type="ARBA" id="ARBA00004141"/>
    </source>
</evidence>
<dbReference type="InterPro" id="IPR002560">
    <property type="entry name" value="Transposase_DDE"/>
</dbReference>
<organism evidence="13 14">
    <name type="scientific">Vogesella aquatica</name>
    <dbReference type="NCBI Taxonomy" id="2984206"/>
    <lineage>
        <taxon>Bacteria</taxon>
        <taxon>Pseudomonadati</taxon>
        <taxon>Pseudomonadota</taxon>
        <taxon>Betaproteobacteria</taxon>
        <taxon>Neisseriales</taxon>
        <taxon>Chromobacteriaceae</taxon>
        <taxon>Vogesella</taxon>
    </lineage>
</organism>
<reference evidence="13 14" key="1">
    <citation type="submission" date="2023-01" db="EMBL/GenBank/DDBJ databases">
        <title>Novel species of the genus Vogesella isolated from rivers.</title>
        <authorList>
            <person name="Lu H."/>
        </authorList>
    </citation>
    <scope>NUCLEOTIDE SEQUENCE [LARGE SCALE GENOMIC DNA]</scope>
    <source>
        <strain evidence="13 14">DC21W</strain>
    </source>
</reference>
<comment type="subcellular location">
    <subcellularLocation>
        <location evidence="1">Membrane</location>
        <topology evidence="1">Multi-pass membrane protein</topology>
    </subcellularLocation>
</comment>